<accession>F4RHD9</accession>
<evidence type="ECO:0000313" key="3">
    <source>
        <dbReference type="EMBL" id="EGG08263.1"/>
    </source>
</evidence>
<proteinExistence type="predicted"/>
<organism evidence="4">
    <name type="scientific">Melampsora larici-populina (strain 98AG31 / pathotype 3-4-7)</name>
    <name type="common">Poplar leaf rust fungus</name>
    <dbReference type="NCBI Taxonomy" id="747676"/>
    <lineage>
        <taxon>Eukaryota</taxon>
        <taxon>Fungi</taxon>
        <taxon>Dikarya</taxon>
        <taxon>Basidiomycota</taxon>
        <taxon>Pucciniomycotina</taxon>
        <taxon>Pucciniomycetes</taxon>
        <taxon>Pucciniales</taxon>
        <taxon>Melampsoraceae</taxon>
        <taxon>Melampsora</taxon>
    </lineage>
</organism>
<feature type="compositionally biased region" description="Low complexity" evidence="1">
    <location>
        <begin position="241"/>
        <end position="251"/>
    </location>
</feature>
<dbReference type="InterPro" id="IPR048958">
    <property type="entry name" value="Polysacc_lyase_14"/>
</dbReference>
<gene>
    <name evidence="3" type="ORF">MELLADRAFT_62092</name>
</gene>
<dbReference type="Proteomes" id="UP000001072">
    <property type="component" value="Unassembled WGS sequence"/>
</dbReference>
<dbReference type="Gene3D" id="2.60.120.200">
    <property type="match status" value="2"/>
</dbReference>
<evidence type="ECO:0000259" key="2">
    <source>
        <dbReference type="Pfam" id="PF21294"/>
    </source>
</evidence>
<feature type="domain" description="Polysaccharide lyase 14" evidence="2">
    <location>
        <begin position="42"/>
        <end position="219"/>
    </location>
</feature>
<feature type="region of interest" description="Disordered" evidence="1">
    <location>
        <begin position="225"/>
        <end position="290"/>
    </location>
</feature>
<dbReference type="GO" id="GO:0016829">
    <property type="term" value="F:lyase activity"/>
    <property type="evidence" value="ECO:0007669"/>
    <property type="project" value="UniProtKB-KW"/>
</dbReference>
<dbReference type="EMBL" id="GL883101">
    <property type="protein sequence ID" value="EGG08263.1"/>
    <property type="molecule type" value="Genomic_DNA"/>
</dbReference>
<dbReference type="InParanoid" id="F4RHD9"/>
<dbReference type="PANTHER" id="PTHR40124">
    <property type="match status" value="1"/>
</dbReference>
<feature type="domain" description="Polysaccharide lyase 14" evidence="2">
    <location>
        <begin position="354"/>
        <end position="398"/>
    </location>
</feature>
<dbReference type="OrthoDB" id="2503633at2759"/>
<keyword evidence="4" id="KW-1185">Reference proteome</keyword>
<dbReference type="KEGG" id="mlr:MELLADRAFT_62092"/>
<feature type="compositionally biased region" description="Polar residues" evidence="1">
    <location>
        <begin position="261"/>
        <end position="290"/>
    </location>
</feature>
<dbReference type="PANTHER" id="PTHR40124:SF1">
    <property type="entry name" value="DISAGGREGATASE RELATED REPEAT PROTEIN"/>
    <property type="match status" value="1"/>
</dbReference>
<dbReference type="RefSeq" id="XP_007408461.1">
    <property type="nucleotide sequence ID" value="XM_007408399.1"/>
</dbReference>
<evidence type="ECO:0000256" key="1">
    <source>
        <dbReference type="SAM" id="MobiDB-lite"/>
    </source>
</evidence>
<dbReference type="Pfam" id="PF21294">
    <property type="entry name" value="Polysacc_lyase_14"/>
    <property type="match status" value="2"/>
</dbReference>
<dbReference type="HOGENOM" id="CLU_026510_0_0_1"/>
<protein>
    <submittedName>
        <fullName evidence="3">Family 14 polysaccharide lyase</fullName>
    </submittedName>
</protein>
<name>F4RHD9_MELLP</name>
<dbReference type="AlphaFoldDB" id="F4RHD9"/>
<feature type="compositionally biased region" description="Basic and acidic residues" evidence="1">
    <location>
        <begin position="227"/>
        <end position="240"/>
    </location>
</feature>
<dbReference type="GeneID" id="18929843"/>
<sequence>MDNFDITQWAWGKKNLQLMTSIPQSDLEINNISMNNSNLNSNNDTVMQVLYPKGSANPDRRNSASPIGGIGFYASPLDLSKATNVSLYYSVFFPSNFDFNKGGKLPGLYGGGTGCSGGVESDECFSTRLMFRTNGTGELYLYAPKGRQVPSLCQTPPLSDCNAEYGYSIGRGAWNFTRGGWTNVRQDIWLNNGEENDGGFNIWINGQLALHSDQVYYRHPVGSVKETPAKADKSKQKSTESSESSFVSPTSLGLPHPIGKNFSSDYNQSSNSGGMISTSTSPSNTHLSGTSLGHAKLARRLNIQRRTALNLIITPPLNNSATPELVQLPATNQTDPTQHPVGDREDAYSQAISGIRRQTMTVRKESAQFMGIMADTFFGGHDPSWASSKDQYTYFNRFGLVIR</sequence>
<evidence type="ECO:0000313" key="4">
    <source>
        <dbReference type="Proteomes" id="UP000001072"/>
    </source>
</evidence>
<reference evidence="4" key="1">
    <citation type="journal article" date="2011" name="Proc. Natl. Acad. Sci. U.S.A.">
        <title>Obligate biotrophy features unraveled by the genomic analysis of rust fungi.</title>
        <authorList>
            <person name="Duplessis S."/>
            <person name="Cuomo C.A."/>
            <person name="Lin Y.-C."/>
            <person name="Aerts A."/>
            <person name="Tisserant E."/>
            <person name="Veneault-Fourrey C."/>
            <person name="Joly D.L."/>
            <person name="Hacquard S."/>
            <person name="Amselem J."/>
            <person name="Cantarel B.L."/>
            <person name="Chiu R."/>
            <person name="Coutinho P.M."/>
            <person name="Feau N."/>
            <person name="Field M."/>
            <person name="Frey P."/>
            <person name="Gelhaye E."/>
            <person name="Goldberg J."/>
            <person name="Grabherr M.G."/>
            <person name="Kodira C.D."/>
            <person name="Kohler A."/>
            <person name="Kuees U."/>
            <person name="Lindquist E.A."/>
            <person name="Lucas S.M."/>
            <person name="Mago R."/>
            <person name="Mauceli E."/>
            <person name="Morin E."/>
            <person name="Murat C."/>
            <person name="Pangilinan J.L."/>
            <person name="Park R."/>
            <person name="Pearson M."/>
            <person name="Quesneville H."/>
            <person name="Rouhier N."/>
            <person name="Sakthikumar S."/>
            <person name="Salamov A.A."/>
            <person name="Schmutz J."/>
            <person name="Selles B."/>
            <person name="Shapiro H."/>
            <person name="Tanguay P."/>
            <person name="Tuskan G.A."/>
            <person name="Henrissat B."/>
            <person name="Van de Peer Y."/>
            <person name="Rouze P."/>
            <person name="Ellis J.G."/>
            <person name="Dodds P.N."/>
            <person name="Schein J.E."/>
            <person name="Zhong S."/>
            <person name="Hamelin R.C."/>
            <person name="Grigoriev I.V."/>
            <person name="Szabo L.J."/>
            <person name="Martin F."/>
        </authorList>
    </citation>
    <scope>NUCLEOTIDE SEQUENCE [LARGE SCALE GENOMIC DNA]</scope>
    <source>
        <strain evidence="4">98AG31 / pathotype 3-4-7</strain>
    </source>
</reference>
<keyword evidence="3" id="KW-0456">Lyase</keyword>
<dbReference type="VEuPathDB" id="FungiDB:MELLADRAFT_62092"/>
<dbReference type="eggNOG" id="ENOG502RZ0M">
    <property type="taxonomic scope" value="Eukaryota"/>
</dbReference>